<dbReference type="PROSITE" id="PS00072">
    <property type="entry name" value="ACYL_COA_DH_1"/>
    <property type="match status" value="1"/>
</dbReference>
<dbReference type="InterPro" id="IPR009100">
    <property type="entry name" value="AcylCoA_DH/oxidase_NM_dom_sf"/>
</dbReference>
<dbReference type="InterPro" id="IPR037069">
    <property type="entry name" value="AcylCoA_DH/ox_N_sf"/>
</dbReference>
<evidence type="ECO:0000259" key="6">
    <source>
        <dbReference type="Pfam" id="PF00441"/>
    </source>
</evidence>
<evidence type="ECO:0000259" key="7">
    <source>
        <dbReference type="Pfam" id="PF02770"/>
    </source>
</evidence>
<evidence type="ECO:0000313" key="9">
    <source>
        <dbReference type="EMBL" id="AXH93205.1"/>
    </source>
</evidence>
<comment type="similarity">
    <text evidence="2">Belongs to the acyl-CoA dehydrogenase family.</text>
</comment>
<feature type="domain" description="Acyl-CoA dehydrogenase/oxidase C-terminal" evidence="6">
    <location>
        <begin position="227"/>
        <end position="366"/>
    </location>
</feature>
<dbReference type="EMBL" id="CP031263">
    <property type="protein sequence ID" value="AXH93205.1"/>
    <property type="molecule type" value="Genomic_DNA"/>
</dbReference>
<dbReference type="RefSeq" id="WP_114920676.1">
    <property type="nucleotide sequence ID" value="NZ_CP031263.1"/>
</dbReference>
<keyword evidence="4" id="KW-0274">FAD</keyword>
<organism evidence="9 10">
    <name type="scientific">Micromonospora aurantiaca</name>
    <name type="common">nom. illeg.</name>
    <dbReference type="NCBI Taxonomy" id="47850"/>
    <lineage>
        <taxon>Bacteria</taxon>
        <taxon>Bacillati</taxon>
        <taxon>Actinomycetota</taxon>
        <taxon>Actinomycetes</taxon>
        <taxon>Micromonosporales</taxon>
        <taxon>Micromonosporaceae</taxon>
        <taxon>Micromonospora</taxon>
    </lineage>
</organism>
<dbReference type="SUPFAM" id="SSF56645">
    <property type="entry name" value="Acyl-CoA dehydrogenase NM domain-like"/>
    <property type="match status" value="2"/>
</dbReference>
<dbReference type="Pfam" id="PF02771">
    <property type="entry name" value="Acyl-CoA_dh_N"/>
    <property type="match status" value="2"/>
</dbReference>
<dbReference type="GO" id="GO:0003995">
    <property type="term" value="F:acyl-CoA dehydrogenase activity"/>
    <property type="evidence" value="ECO:0007669"/>
    <property type="project" value="InterPro"/>
</dbReference>
<feature type="domain" description="Acyl-CoA dehydrogenase/oxidase N-terminal" evidence="8">
    <location>
        <begin position="398"/>
        <end position="457"/>
    </location>
</feature>
<evidence type="ECO:0000256" key="5">
    <source>
        <dbReference type="ARBA" id="ARBA00023002"/>
    </source>
</evidence>
<evidence type="ECO:0000256" key="2">
    <source>
        <dbReference type="ARBA" id="ARBA00009347"/>
    </source>
</evidence>
<feature type="domain" description="Acyl-CoA oxidase/dehydrogenase middle" evidence="7">
    <location>
        <begin position="121"/>
        <end position="215"/>
    </location>
</feature>
<dbReference type="Gene3D" id="2.40.110.10">
    <property type="entry name" value="Butyryl-CoA Dehydrogenase, subunit A, domain 2"/>
    <property type="match status" value="1"/>
</dbReference>
<reference evidence="9 10" key="1">
    <citation type="submission" date="2018-07" db="EMBL/GenBank/DDBJ databases">
        <authorList>
            <person name="Ye Y."/>
        </authorList>
    </citation>
    <scope>NUCLEOTIDE SEQUENCE [LARGE SCALE GENOMIC DNA]</scope>
    <source>
        <strain evidence="10">H14(2018)</strain>
    </source>
</reference>
<accession>A0A6N3K505</accession>
<feature type="domain" description="Acyl-CoA dehydrogenase/oxidase C-terminal" evidence="6">
    <location>
        <begin position="557"/>
        <end position="674"/>
    </location>
</feature>
<keyword evidence="5" id="KW-0560">Oxidoreductase</keyword>
<dbReference type="PANTHER" id="PTHR43292:SF4">
    <property type="entry name" value="ACYL-COA DEHYDROGENASE FADE34"/>
    <property type="match status" value="1"/>
</dbReference>
<dbReference type="GO" id="GO:0005886">
    <property type="term" value="C:plasma membrane"/>
    <property type="evidence" value="ECO:0007669"/>
    <property type="project" value="TreeGrafter"/>
</dbReference>
<dbReference type="InterPro" id="IPR036250">
    <property type="entry name" value="AcylCo_DH-like_C"/>
</dbReference>
<dbReference type="Proteomes" id="UP000253958">
    <property type="component" value="Chromosome"/>
</dbReference>
<sequence length="704" mass="74162">MTDDDLDELRRQVRKLVGEWRDGDRFRPVCDAWLRSYDTEFSRALADRGWIGLTWPREYGGQARSNRARLVVTEELLRAGAPVAAHWIADRQIGPAVLRYDSPALRERYLPAIAAGEVTFCLGMSETESGSDLASVRTTARPDGDGWRLTGGKIWTSHAHRSTHAYVLCRTGTGGDRHEGLTELIVDMSAPGVTVRPIVDLRGEHHFNEVVFDDVRVPGDHVLGTAGNGWTQVTEQLSFERGGMERVLSTYPLLAATVDACAARRDADAALGEALARLAGLRGLAWRIAGELDAGQAPVHAAAVLKDLGTEFEADVNEIARTVLDVEPDPDGDGPAGLLAQGLLAAPGFSIRGGTTEVLRTIIAKGAARAPRRGGDELRELTDDVLGGHGGDPDGLPTLWSTVHGLGWTGVSVPEDAGGSGGTLADLAALVRGLGRHGVSLPLAGTVLAARQLAAAGRGLPEGVATVVAGDGLAVAGGRLRGTAARVPWAAAARTLLVYAGDEAFVVPADHPGVRVTPGRNLAAEPRDDVVFDVPVTGDMRLTGVAPAGAVRAEAALLTAAALTGALETAVEHTRQHVTTREQFGRPLLAFQAVGQTLARMTAHTLLAGTALDAALAGPDPLRVAAARVLTGRAATIVARGAHQLHGAMGVTREHPLHLSTRRLWSWRDENGTQQFWAATLGAALVPRGSAGVWSWLTDQEAES</sequence>
<evidence type="ECO:0000259" key="8">
    <source>
        <dbReference type="Pfam" id="PF02771"/>
    </source>
</evidence>
<dbReference type="Pfam" id="PF00441">
    <property type="entry name" value="Acyl-CoA_dh_1"/>
    <property type="match status" value="2"/>
</dbReference>
<feature type="domain" description="Acyl-CoA dehydrogenase/oxidase N-terminal" evidence="8">
    <location>
        <begin position="8"/>
        <end position="117"/>
    </location>
</feature>
<dbReference type="InterPro" id="IPR009075">
    <property type="entry name" value="AcylCo_DH/oxidase_C"/>
</dbReference>
<dbReference type="GO" id="GO:0050660">
    <property type="term" value="F:flavin adenine dinucleotide binding"/>
    <property type="evidence" value="ECO:0007669"/>
    <property type="project" value="InterPro"/>
</dbReference>
<dbReference type="SUPFAM" id="SSF47203">
    <property type="entry name" value="Acyl-CoA dehydrogenase C-terminal domain-like"/>
    <property type="match status" value="2"/>
</dbReference>
<dbReference type="Pfam" id="PF02770">
    <property type="entry name" value="Acyl-CoA_dh_M"/>
    <property type="match status" value="1"/>
</dbReference>
<dbReference type="InterPro" id="IPR013786">
    <property type="entry name" value="AcylCoA_DH/ox_N"/>
</dbReference>
<dbReference type="Gene3D" id="1.20.140.10">
    <property type="entry name" value="Butyryl-CoA Dehydrogenase, subunit A, domain 3"/>
    <property type="match status" value="2"/>
</dbReference>
<evidence type="ECO:0000256" key="1">
    <source>
        <dbReference type="ARBA" id="ARBA00001974"/>
    </source>
</evidence>
<dbReference type="InterPro" id="IPR052161">
    <property type="entry name" value="Mycobact_Acyl-CoA_DH"/>
</dbReference>
<gene>
    <name evidence="9" type="ORF">DVH21_26500</name>
</gene>
<comment type="cofactor">
    <cofactor evidence="1">
        <name>FAD</name>
        <dbReference type="ChEBI" id="CHEBI:57692"/>
    </cofactor>
</comment>
<proteinExistence type="inferred from homology"/>
<evidence type="ECO:0000256" key="4">
    <source>
        <dbReference type="ARBA" id="ARBA00022827"/>
    </source>
</evidence>
<name>A0A6N3K505_9ACTN</name>
<dbReference type="InterPro" id="IPR006089">
    <property type="entry name" value="Acyl-CoA_DH_CS"/>
</dbReference>
<keyword evidence="3" id="KW-0285">Flavoprotein</keyword>
<protein>
    <submittedName>
        <fullName evidence="9">Acyl-CoA dehydrogenase</fullName>
    </submittedName>
</protein>
<evidence type="ECO:0000313" key="10">
    <source>
        <dbReference type="Proteomes" id="UP000253958"/>
    </source>
</evidence>
<dbReference type="Gene3D" id="1.10.540.10">
    <property type="entry name" value="Acyl-CoA dehydrogenase/oxidase, N-terminal domain"/>
    <property type="match status" value="2"/>
</dbReference>
<dbReference type="PANTHER" id="PTHR43292">
    <property type="entry name" value="ACYL-COA DEHYDROGENASE"/>
    <property type="match status" value="1"/>
</dbReference>
<dbReference type="InterPro" id="IPR046373">
    <property type="entry name" value="Acyl-CoA_Oxase/DH_mid-dom_sf"/>
</dbReference>
<dbReference type="AlphaFoldDB" id="A0A6N3K505"/>
<dbReference type="InterPro" id="IPR006091">
    <property type="entry name" value="Acyl-CoA_Oxase/DH_mid-dom"/>
</dbReference>
<dbReference type="FunFam" id="2.40.110.10:FF:000011">
    <property type="entry name" value="Acyl-CoA dehydrogenase FadE34"/>
    <property type="match status" value="1"/>
</dbReference>
<reference evidence="9 10" key="2">
    <citation type="submission" date="2018-08" db="EMBL/GenBank/DDBJ databases">
        <title>Streptomyces kandeliansis sp. nov., an endophytic bacterium isolated from mangrove plant.</title>
        <authorList>
            <person name="Wang R."/>
        </authorList>
    </citation>
    <scope>NUCLEOTIDE SEQUENCE [LARGE SCALE GENOMIC DNA]</scope>
    <source>
        <strain evidence="10">H14(2018)</strain>
    </source>
</reference>
<evidence type="ECO:0000256" key="3">
    <source>
        <dbReference type="ARBA" id="ARBA00022630"/>
    </source>
</evidence>